<dbReference type="SUPFAM" id="SSF52540">
    <property type="entry name" value="P-loop containing nucleoside triphosphate hydrolases"/>
    <property type="match status" value="2"/>
</dbReference>
<dbReference type="CDD" id="cd18793">
    <property type="entry name" value="SF2_C_SNF"/>
    <property type="match status" value="1"/>
</dbReference>
<dbReference type="GO" id="GO:0005524">
    <property type="term" value="F:ATP binding"/>
    <property type="evidence" value="ECO:0007669"/>
    <property type="project" value="InterPro"/>
</dbReference>
<protein>
    <recommendedName>
        <fullName evidence="2">Helicase C-terminal domain-containing protein</fullName>
    </recommendedName>
</protein>
<dbReference type="InterPro" id="IPR001650">
    <property type="entry name" value="Helicase_C-like"/>
</dbReference>
<dbReference type="PANTHER" id="PTHR45629">
    <property type="entry name" value="SNF2/RAD54 FAMILY MEMBER"/>
    <property type="match status" value="1"/>
</dbReference>
<dbReference type="InterPro" id="IPR027417">
    <property type="entry name" value="P-loop_NTPase"/>
</dbReference>
<evidence type="ECO:0000313" key="3">
    <source>
        <dbReference type="EMBL" id="KAK3259994.1"/>
    </source>
</evidence>
<dbReference type="PANTHER" id="PTHR45629:SF7">
    <property type="entry name" value="DNA EXCISION REPAIR PROTEIN ERCC-6-RELATED"/>
    <property type="match status" value="1"/>
</dbReference>
<dbReference type="InterPro" id="IPR049730">
    <property type="entry name" value="SNF2/RAD54-like_C"/>
</dbReference>
<proteinExistence type="predicted"/>
<dbReference type="PROSITE" id="PS51194">
    <property type="entry name" value="HELICASE_CTER"/>
    <property type="match status" value="1"/>
</dbReference>
<dbReference type="InterPro" id="IPR038718">
    <property type="entry name" value="SNF2-like_sf"/>
</dbReference>
<dbReference type="InterPro" id="IPR050496">
    <property type="entry name" value="SNF2_RAD54_helicase_repair"/>
</dbReference>
<gene>
    <name evidence="3" type="ORF">CYMTET_31033</name>
</gene>
<sequence length="596" mass="67232">MRRGGWLCIFPEALRVGVSSPGGAKGWGIFPWRRSRWVAVSSREASRWVGGIFSEALKVGGGIFPEAKVQTKVGKCRYGLSGTVMANSYEELWCLLNWAVPGCLGEKRGFTEYYSRAMKQGQRHGANDKTFNLGRKRGEQLKRILDGLLKRRTKEVTLQNQLPGKRDSIVFCRMSEFQLRAYRRTLDSPDFQLLVRAEELCDCGSREYRAKCCHCRAPEGVLWRQLHCCECDKPECKNHRPDGCSKLAHDDGTGNVSRGGCPFCLTLPALTILRKICNHLELVKAGETMDPEKDARDTEVARMVLGEDAVELGGVALGHDFLTLSGSLHCGKMMALEQLLALWKHQGDKVLIFSHSVRMLSIVERMLVRRGYIFSRLDGSTAERDRRVLVEEFNNTPSKFIFLISTRAGGLGLNLTSANRVVVFDPNWNPALDLQAQDRAFRIGQQRHVSVYRLVAAGSLEEIIYTRQLYKQQQSNIAVTGAYERRYFEAVQGDKSHKGELFGIRNLFKLSAEEVQTKGLMERGTKPELAYVIQEWDVHAKHDEGEEAAPMPAESRPQALGLAVWPQNPGYPLPPFPFPRLWALVNTFEALVRLRF</sequence>
<dbReference type="AlphaFoldDB" id="A0AAE0FI19"/>
<dbReference type="Proteomes" id="UP001190700">
    <property type="component" value="Unassembled WGS sequence"/>
</dbReference>
<dbReference type="EMBL" id="LGRX02018315">
    <property type="protein sequence ID" value="KAK3259994.1"/>
    <property type="molecule type" value="Genomic_DNA"/>
</dbReference>
<dbReference type="Gene3D" id="3.40.50.10810">
    <property type="entry name" value="Tandem AAA-ATPase domain"/>
    <property type="match status" value="1"/>
</dbReference>
<organism evidence="3 4">
    <name type="scientific">Cymbomonas tetramitiformis</name>
    <dbReference type="NCBI Taxonomy" id="36881"/>
    <lineage>
        <taxon>Eukaryota</taxon>
        <taxon>Viridiplantae</taxon>
        <taxon>Chlorophyta</taxon>
        <taxon>Pyramimonadophyceae</taxon>
        <taxon>Pyramimonadales</taxon>
        <taxon>Pyramimonadaceae</taxon>
        <taxon>Cymbomonas</taxon>
    </lineage>
</organism>
<keyword evidence="1" id="KW-0378">Hydrolase</keyword>
<dbReference type="InterPro" id="IPR000330">
    <property type="entry name" value="SNF2_N"/>
</dbReference>
<reference evidence="3 4" key="1">
    <citation type="journal article" date="2015" name="Genome Biol. Evol.">
        <title>Comparative Genomics of a Bacterivorous Green Alga Reveals Evolutionary Causalities and Consequences of Phago-Mixotrophic Mode of Nutrition.</title>
        <authorList>
            <person name="Burns J.A."/>
            <person name="Paasch A."/>
            <person name="Narechania A."/>
            <person name="Kim E."/>
        </authorList>
    </citation>
    <scope>NUCLEOTIDE SEQUENCE [LARGE SCALE GENOMIC DNA]</scope>
    <source>
        <strain evidence="3 4">PLY_AMNH</strain>
    </source>
</reference>
<dbReference type="Pfam" id="PF00176">
    <property type="entry name" value="SNF2-rel_dom"/>
    <property type="match status" value="1"/>
</dbReference>
<dbReference type="Gene3D" id="3.40.50.300">
    <property type="entry name" value="P-loop containing nucleotide triphosphate hydrolases"/>
    <property type="match status" value="1"/>
</dbReference>
<evidence type="ECO:0000313" key="4">
    <source>
        <dbReference type="Proteomes" id="UP001190700"/>
    </source>
</evidence>
<dbReference type="GO" id="GO:0016787">
    <property type="term" value="F:hydrolase activity"/>
    <property type="evidence" value="ECO:0007669"/>
    <property type="project" value="UniProtKB-KW"/>
</dbReference>
<evidence type="ECO:0000256" key="1">
    <source>
        <dbReference type="ARBA" id="ARBA00022801"/>
    </source>
</evidence>
<keyword evidence="4" id="KW-1185">Reference proteome</keyword>
<dbReference type="Pfam" id="PF00271">
    <property type="entry name" value="Helicase_C"/>
    <property type="match status" value="1"/>
</dbReference>
<evidence type="ECO:0000259" key="2">
    <source>
        <dbReference type="PROSITE" id="PS51194"/>
    </source>
</evidence>
<comment type="caution">
    <text evidence="3">The sequence shown here is derived from an EMBL/GenBank/DDBJ whole genome shotgun (WGS) entry which is preliminary data.</text>
</comment>
<dbReference type="SMART" id="SM00490">
    <property type="entry name" value="HELICc"/>
    <property type="match status" value="1"/>
</dbReference>
<name>A0AAE0FI19_9CHLO</name>
<accession>A0AAE0FI19</accession>
<feature type="domain" description="Helicase C-terminal" evidence="2">
    <location>
        <begin position="335"/>
        <end position="488"/>
    </location>
</feature>